<protein>
    <recommendedName>
        <fullName evidence="3">HDOD domain-containing protein</fullName>
    </recommendedName>
</protein>
<dbReference type="SUPFAM" id="SSF109604">
    <property type="entry name" value="HD-domain/PDEase-like"/>
    <property type="match status" value="1"/>
</dbReference>
<dbReference type="OrthoDB" id="9126875at2"/>
<sequence>MATLNTAHDPAASLAYWRARPLPLMQATREKMLPFARRGERADPAELAEIVLHDPLLAAKVLRTANQRTRSSLASDVVSVEAVVLLYGVAPFVEHFVRGPTVEELLAKDPQRYHRYRAQVLNTRFAIRLVRDYSARRHDAHPDEVTAAAVLLGVPALLGLLADGEPDVPGSVPLERLLTAWQTPEPVLALCRERGEATPRHAMQHATLRLAHAVQRGWWQDEVTHACKAIAQVLQQTESLVWRILVGRMLEYARHEQWDSLGWPPARWLAMLPGEWPVPPPPRPPAPPRPDPLAQRLQALHLAGKQGAAANHIVSLAVHALSEGMTMRRIALILISPDGKVLRTRFTLGVPEADPLCAFELALDVPTLFARLMQKPQCLWLHGDKRVEWATMLPPLLIDQVGRDDFCAMSLFVHDKPLGMLFADRGGDAPLSEADYQSLRRICQLTCKALAETTPR</sequence>
<dbReference type="EMBL" id="SUMF01000003">
    <property type="protein sequence ID" value="TJZ76164.1"/>
    <property type="molecule type" value="Genomic_DNA"/>
</dbReference>
<gene>
    <name evidence="1" type="ORF">FAZ21_05145</name>
</gene>
<dbReference type="Gene3D" id="1.10.3210.10">
    <property type="entry name" value="Hypothetical protein af1432"/>
    <property type="match status" value="1"/>
</dbReference>
<name>A0A4U0QJC6_9NEIS</name>
<evidence type="ECO:0000313" key="1">
    <source>
        <dbReference type="EMBL" id="TJZ76164.1"/>
    </source>
</evidence>
<proteinExistence type="predicted"/>
<keyword evidence="2" id="KW-1185">Reference proteome</keyword>
<evidence type="ECO:0000313" key="2">
    <source>
        <dbReference type="Proteomes" id="UP000310016"/>
    </source>
</evidence>
<accession>A0A4U0QJC6</accession>
<dbReference type="Gene3D" id="3.30.450.40">
    <property type="match status" value="1"/>
</dbReference>
<comment type="caution">
    <text evidence="1">The sequence shown here is derived from an EMBL/GenBank/DDBJ whole genome shotgun (WGS) entry which is preliminary data.</text>
</comment>
<dbReference type="SUPFAM" id="SSF55781">
    <property type="entry name" value="GAF domain-like"/>
    <property type="match status" value="1"/>
</dbReference>
<organism evidence="1 2">
    <name type="scientific">Chitiniphilus eburneus</name>
    <dbReference type="NCBI Taxonomy" id="2571148"/>
    <lineage>
        <taxon>Bacteria</taxon>
        <taxon>Pseudomonadati</taxon>
        <taxon>Pseudomonadota</taxon>
        <taxon>Betaproteobacteria</taxon>
        <taxon>Neisseriales</taxon>
        <taxon>Chitinibacteraceae</taxon>
        <taxon>Chitiniphilus</taxon>
    </lineage>
</organism>
<dbReference type="AlphaFoldDB" id="A0A4U0QJC6"/>
<reference evidence="1 2" key="1">
    <citation type="submission" date="2019-04" db="EMBL/GenBank/DDBJ databases">
        <title>Chitiniphilus eburnea sp. nov., a novel chitinolytic bacterium isolated from aquaculture sludge.</title>
        <authorList>
            <person name="Sheng M."/>
        </authorList>
    </citation>
    <scope>NUCLEOTIDE SEQUENCE [LARGE SCALE GENOMIC DNA]</scope>
    <source>
        <strain evidence="1 2">HX-2-15</strain>
    </source>
</reference>
<evidence type="ECO:0008006" key="3">
    <source>
        <dbReference type="Google" id="ProtNLM"/>
    </source>
</evidence>
<dbReference type="Proteomes" id="UP000310016">
    <property type="component" value="Unassembled WGS sequence"/>
</dbReference>
<dbReference type="RefSeq" id="WP_136772214.1">
    <property type="nucleotide sequence ID" value="NZ_CP156074.1"/>
</dbReference>
<dbReference type="InterPro" id="IPR029016">
    <property type="entry name" value="GAF-like_dom_sf"/>
</dbReference>